<reference evidence="1" key="1">
    <citation type="submission" date="2014-05" db="EMBL/GenBank/DDBJ databases">
        <authorList>
            <person name="Chronopoulou M."/>
        </authorList>
    </citation>
    <scope>NUCLEOTIDE SEQUENCE</scope>
    <source>
        <tissue evidence="1">Whole organism</tissue>
    </source>
</reference>
<evidence type="ECO:0000313" key="1">
    <source>
        <dbReference type="EMBL" id="CDW49531.1"/>
    </source>
</evidence>
<proteinExistence type="predicted"/>
<organism evidence="1">
    <name type="scientific">Lepeophtheirus salmonis</name>
    <name type="common">Salmon louse</name>
    <name type="synonym">Caligus salmonis</name>
    <dbReference type="NCBI Taxonomy" id="72036"/>
    <lineage>
        <taxon>Eukaryota</taxon>
        <taxon>Metazoa</taxon>
        <taxon>Ecdysozoa</taxon>
        <taxon>Arthropoda</taxon>
        <taxon>Crustacea</taxon>
        <taxon>Multicrustacea</taxon>
        <taxon>Hexanauplia</taxon>
        <taxon>Copepoda</taxon>
        <taxon>Siphonostomatoida</taxon>
        <taxon>Caligidae</taxon>
        <taxon>Lepeophtheirus</taxon>
    </lineage>
</organism>
<sequence>MRWSIIVRRGNLDSILATHNQKTRGYTWTPKLIYCGLGKSFNTIKSILIS</sequence>
<name>A0A0K2VHV1_LEPSM</name>
<dbReference type="AlphaFoldDB" id="A0A0K2VHV1"/>
<accession>A0A0K2VHV1</accession>
<protein>
    <submittedName>
        <fullName evidence="1">Uncharacterized protein</fullName>
    </submittedName>
</protein>
<dbReference type="EMBL" id="HACA01032170">
    <property type="protein sequence ID" value="CDW49531.1"/>
    <property type="molecule type" value="Transcribed_RNA"/>
</dbReference>